<evidence type="ECO:0000313" key="11">
    <source>
        <dbReference type="Proteomes" id="UP000504635"/>
    </source>
</evidence>
<evidence type="ECO:0000256" key="5">
    <source>
        <dbReference type="ARBA" id="ARBA00011917"/>
    </source>
</evidence>
<dbReference type="RefSeq" id="XP_030763113.1">
    <property type="nucleotide sequence ID" value="XM_030907253.1"/>
</dbReference>
<dbReference type="FunCoup" id="A0A6J2YGI6">
    <property type="interactions" value="765"/>
</dbReference>
<dbReference type="GO" id="GO:0031123">
    <property type="term" value="P:RNA 3'-end processing"/>
    <property type="evidence" value="ECO:0007669"/>
    <property type="project" value="UniProtKB-ARBA"/>
</dbReference>
<dbReference type="EC" id="3.1.2.6" evidence="5"/>
<dbReference type="InterPro" id="IPR035680">
    <property type="entry name" value="Clx_II_MBL"/>
</dbReference>
<evidence type="ECO:0000259" key="10">
    <source>
        <dbReference type="SMART" id="SM00849"/>
    </source>
</evidence>
<dbReference type="PANTHER" id="PTHR11935:SF94">
    <property type="entry name" value="TENZING NORGAY, ISOFORM C"/>
    <property type="match status" value="1"/>
</dbReference>
<evidence type="ECO:0000256" key="8">
    <source>
        <dbReference type="ARBA" id="ARBA00022833"/>
    </source>
</evidence>
<evidence type="ECO:0000256" key="3">
    <source>
        <dbReference type="ARBA" id="ARBA00004963"/>
    </source>
</evidence>
<evidence type="ECO:0000256" key="4">
    <source>
        <dbReference type="ARBA" id="ARBA00006759"/>
    </source>
</evidence>
<dbReference type="GO" id="GO:0019243">
    <property type="term" value="P:methylglyoxal catabolic process to D-lactate via S-lactoyl-glutathione"/>
    <property type="evidence" value="ECO:0007669"/>
    <property type="project" value="InterPro"/>
</dbReference>
<reference evidence="12" key="1">
    <citation type="submission" date="2025-08" db="UniProtKB">
        <authorList>
            <consortium name="RefSeq"/>
        </authorList>
    </citation>
    <scope>IDENTIFICATION</scope>
    <source>
        <tissue evidence="12">Gonads</tissue>
    </source>
</reference>
<sequence>MFSLISNLLPNKVVQGLTAAYFKVATLKSLGFRNNHSSQINVSLPNMKVTVLPALSDNYMYLITDETTKQAAIVDPVAPNTVLEAVENEKVNLTKVLTTHHHWDHAGGNEELLKKSKHPLEVFGGDHRIGALTNKIGDGDKFKIGEIDVECLFTPCHTTGHICYYLTDSTGQSAVFTGDTLFIGGCGRFFEGTADQMYTALIEKLAKLPDETLVFCGHEYTEQNLKFARHVEKENRDIVKAIEEAEQKRAKGIPTVPSTIGNEKKINPFMRVMMGTVQRHASCSDAVSTMKNIRKEKDSFKA</sequence>
<comment type="catalytic activity">
    <reaction evidence="1">
        <text>an S-(2-hydroxyacyl)glutathione + H2O = a 2-hydroxy carboxylate + glutathione + H(+)</text>
        <dbReference type="Rhea" id="RHEA:21864"/>
        <dbReference type="ChEBI" id="CHEBI:15377"/>
        <dbReference type="ChEBI" id="CHEBI:15378"/>
        <dbReference type="ChEBI" id="CHEBI:57925"/>
        <dbReference type="ChEBI" id="CHEBI:58896"/>
        <dbReference type="ChEBI" id="CHEBI:71261"/>
        <dbReference type="EC" id="3.1.2.6"/>
    </reaction>
</comment>
<protein>
    <recommendedName>
        <fullName evidence="5">hydroxyacylglutathione hydrolase</fullName>
        <ecNumber evidence="5">3.1.2.6</ecNumber>
    </recommendedName>
    <alternativeName>
        <fullName evidence="9">Glyoxalase II</fullName>
    </alternativeName>
</protein>
<comment type="cofactor">
    <cofactor evidence="2">
        <name>Zn(2+)</name>
        <dbReference type="ChEBI" id="CHEBI:29105"/>
    </cofactor>
</comment>
<dbReference type="InParanoid" id="A0A6J2YGI6"/>
<proteinExistence type="inferred from homology"/>
<dbReference type="PANTHER" id="PTHR11935">
    <property type="entry name" value="BETA LACTAMASE DOMAIN"/>
    <property type="match status" value="1"/>
</dbReference>
<dbReference type="Pfam" id="PF00753">
    <property type="entry name" value="Lactamase_B"/>
    <property type="match status" value="1"/>
</dbReference>
<name>A0A6J2YGI6_SITOR</name>
<evidence type="ECO:0000313" key="12">
    <source>
        <dbReference type="RefSeq" id="XP_030763113.1"/>
    </source>
</evidence>
<keyword evidence="7 12" id="KW-0378">Hydrolase</keyword>
<gene>
    <name evidence="12" type="primary">LOC115887758</name>
</gene>
<dbReference type="KEGG" id="soy:115887758"/>
<evidence type="ECO:0000256" key="1">
    <source>
        <dbReference type="ARBA" id="ARBA00001623"/>
    </source>
</evidence>
<accession>A0A6J2YGI6</accession>
<dbReference type="FunFam" id="3.60.15.10:FF:000019">
    <property type="entry name" value="Hydroxyacylglutathione hydrolase, mitochondrial"/>
    <property type="match status" value="1"/>
</dbReference>
<evidence type="ECO:0000256" key="7">
    <source>
        <dbReference type="ARBA" id="ARBA00022801"/>
    </source>
</evidence>
<dbReference type="CDD" id="cd07723">
    <property type="entry name" value="hydroxyacylglutathione_hydrolase_MBL-fold"/>
    <property type="match status" value="1"/>
</dbReference>
<feature type="domain" description="Metallo-beta-lactamase" evidence="10">
    <location>
        <begin position="57"/>
        <end position="218"/>
    </location>
</feature>
<dbReference type="InterPro" id="IPR017782">
    <property type="entry name" value="Hydroxyacylglutathione_Hdrlase"/>
</dbReference>
<evidence type="ECO:0000256" key="9">
    <source>
        <dbReference type="ARBA" id="ARBA00031044"/>
    </source>
</evidence>
<dbReference type="OrthoDB" id="515692at2759"/>
<dbReference type="Pfam" id="PF16123">
    <property type="entry name" value="HAGH_C"/>
    <property type="match status" value="1"/>
</dbReference>
<evidence type="ECO:0000256" key="2">
    <source>
        <dbReference type="ARBA" id="ARBA00001947"/>
    </source>
</evidence>
<dbReference type="PIRSF" id="PIRSF005457">
    <property type="entry name" value="Glx"/>
    <property type="match status" value="1"/>
</dbReference>
<dbReference type="HAMAP" id="MF_01374">
    <property type="entry name" value="Glyoxalase_2"/>
    <property type="match status" value="1"/>
</dbReference>
<evidence type="ECO:0000256" key="6">
    <source>
        <dbReference type="ARBA" id="ARBA00022723"/>
    </source>
</evidence>
<dbReference type="NCBIfam" id="TIGR03413">
    <property type="entry name" value="GSH_gloB"/>
    <property type="match status" value="1"/>
</dbReference>
<dbReference type="SUPFAM" id="SSF56281">
    <property type="entry name" value="Metallo-hydrolase/oxidoreductase"/>
    <property type="match status" value="1"/>
</dbReference>
<keyword evidence="6" id="KW-0479">Metal-binding</keyword>
<dbReference type="InterPro" id="IPR036866">
    <property type="entry name" value="RibonucZ/Hydroxyglut_hydro"/>
</dbReference>
<dbReference type="InterPro" id="IPR001279">
    <property type="entry name" value="Metallo-B-lactamas"/>
</dbReference>
<organism evidence="11 12">
    <name type="scientific">Sitophilus oryzae</name>
    <name type="common">Rice weevil</name>
    <name type="synonym">Curculio oryzae</name>
    <dbReference type="NCBI Taxonomy" id="7048"/>
    <lineage>
        <taxon>Eukaryota</taxon>
        <taxon>Metazoa</taxon>
        <taxon>Ecdysozoa</taxon>
        <taxon>Arthropoda</taxon>
        <taxon>Hexapoda</taxon>
        <taxon>Insecta</taxon>
        <taxon>Pterygota</taxon>
        <taxon>Neoptera</taxon>
        <taxon>Endopterygota</taxon>
        <taxon>Coleoptera</taxon>
        <taxon>Polyphaga</taxon>
        <taxon>Cucujiformia</taxon>
        <taxon>Curculionidae</taxon>
        <taxon>Dryophthorinae</taxon>
        <taxon>Sitophilus</taxon>
    </lineage>
</organism>
<dbReference type="Gene3D" id="3.60.15.10">
    <property type="entry name" value="Ribonuclease Z/Hydroxyacylglutathione hydrolase-like"/>
    <property type="match status" value="1"/>
</dbReference>
<dbReference type="GO" id="GO:0004416">
    <property type="term" value="F:hydroxyacylglutathione hydrolase activity"/>
    <property type="evidence" value="ECO:0007669"/>
    <property type="project" value="UniProtKB-EC"/>
</dbReference>
<keyword evidence="8" id="KW-0862">Zinc</keyword>
<dbReference type="GeneID" id="115887758"/>
<dbReference type="GO" id="GO:0046872">
    <property type="term" value="F:metal ion binding"/>
    <property type="evidence" value="ECO:0007669"/>
    <property type="project" value="UniProtKB-KW"/>
</dbReference>
<dbReference type="AlphaFoldDB" id="A0A6J2YGI6"/>
<comment type="similarity">
    <text evidence="4">Belongs to the metallo-beta-lactamase superfamily. Glyoxalase II family.</text>
</comment>
<dbReference type="InterPro" id="IPR032282">
    <property type="entry name" value="HAGH_C"/>
</dbReference>
<comment type="pathway">
    <text evidence="3">Secondary metabolite metabolism; methylglyoxal degradation; (R)-lactate from methylglyoxal: step 2/2.</text>
</comment>
<dbReference type="Proteomes" id="UP000504635">
    <property type="component" value="Unplaced"/>
</dbReference>
<keyword evidence="11" id="KW-1185">Reference proteome</keyword>
<dbReference type="SMART" id="SM00849">
    <property type="entry name" value="Lactamase_B"/>
    <property type="match status" value="1"/>
</dbReference>